<evidence type="ECO:0000313" key="2">
    <source>
        <dbReference type="Proteomes" id="UP000327011"/>
    </source>
</evidence>
<protein>
    <submittedName>
        <fullName evidence="1">Uncharacterized protein</fullName>
    </submittedName>
</protein>
<dbReference type="RefSeq" id="WP_150937649.1">
    <property type="nucleotide sequence ID" value="NZ_VYTZ01000012.1"/>
</dbReference>
<reference evidence="1 2" key="1">
    <citation type="submission" date="2019-09" db="EMBL/GenBank/DDBJ databases">
        <title>Screening of Novel Bioactive Compounds from Soil-Associated.</title>
        <authorList>
            <person name="Gong X."/>
        </authorList>
    </citation>
    <scope>NUCLEOTIDE SEQUENCE [LARGE SCALE GENOMIC DNA]</scope>
    <source>
        <strain evidence="1 2">Gxj-6</strain>
    </source>
</reference>
<gene>
    <name evidence="1" type="ORF">F5972_28365</name>
</gene>
<sequence length="66" mass="7284">MPLQPRSWPEPVPEVARAIRAMYRGKRQPPLPVRVRDELGELFADAQFAGAFGAEGEPGWSPGRLA</sequence>
<keyword evidence="2" id="KW-1185">Reference proteome</keyword>
<accession>A0A5J5JVI4</accession>
<organism evidence="1 2">
    <name type="scientific">Microbispora cellulosiformans</name>
    <dbReference type="NCBI Taxonomy" id="2614688"/>
    <lineage>
        <taxon>Bacteria</taxon>
        <taxon>Bacillati</taxon>
        <taxon>Actinomycetota</taxon>
        <taxon>Actinomycetes</taxon>
        <taxon>Streptosporangiales</taxon>
        <taxon>Streptosporangiaceae</taxon>
        <taxon>Microbispora</taxon>
    </lineage>
</organism>
<dbReference type="EMBL" id="VYTZ01000012">
    <property type="protein sequence ID" value="KAA9375277.1"/>
    <property type="molecule type" value="Genomic_DNA"/>
</dbReference>
<dbReference type="CDD" id="cd06225">
    <property type="entry name" value="HAMP"/>
    <property type="match status" value="1"/>
</dbReference>
<dbReference type="Proteomes" id="UP000327011">
    <property type="component" value="Unassembled WGS sequence"/>
</dbReference>
<evidence type="ECO:0000313" key="1">
    <source>
        <dbReference type="EMBL" id="KAA9375277.1"/>
    </source>
</evidence>
<proteinExistence type="predicted"/>
<comment type="caution">
    <text evidence="1">The sequence shown here is derived from an EMBL/GenBank/DDBJ whole genome shotgun (WGS) entry which is preliminary data.</text>
</comment>
<name>A0A5J5JVI4_9ACTN</name>
<dbReference type="AlphaFoldDB" id="A0A5J5JVI4"/>